<keyword evidence="4" id="KW-0812">Transmembrane</keyword>
<accession>A0A3B4DZS1</accession>
<evidence type="ECO:0000259" key="5">
    <source>
        <dbReference type="PROSITE" id="PS50026"/>
    </source>
</evidence>
<dbReference type="GO" id="GO:0007173">
    <property type="term" value="P:epidermal growth factor receptor signaling pathway"/>
    <property type="evidence" value="ECO:0007669"/>
    <property type="project" value="TreeGrafter"/>
</dbReference>
<dbReference type="GO" id="GO:0045840">
    <property type="term" value="P:positive regulation of mitotic nuclear division"/>
    <property type="evidence" value="ECO:0007669"/>
    <property type="project" value="TreeGrafter"/>
</dbReference>
<dbReference type="GO" id="GO:0008284">
    <property type="term" value="P:positive regulation of cell population proliferation"/>
    <property type="evidence" value="ECO:0007669"/>
    <property type="project" value="TreeGrafter"/>
</dbReference>
<sequence length="124" mass="13747">MMAEHGDPCTGSEVSYCMNGGKCFKIPSVSTPTCVCGENYKGSRCEQFQLLIVSNNSEEKGMIAAVIIILILILVMLAVIIYYICKMKRKAGQNERKQPQNGQEYWKVKSRGASDLPRPALNVI</sequence>
<dbReference type="RefSeq" id="XP_017563802.1">
    <property type="nucleotide sequence ID" value="XM_017708313.2"/>
</dbReference>
<dbReference type="SUPFAM" id="SSF57196">
    <property type="entry name" value="EGF/Laminin"/>
    <property type="match status" value="1"/>
</dbReference>
<evidence type="ECO:0000256" key="4">
    <source>
        <dbReference type="SAM" id="Phobius"/>
    </source>
</evidence>
<dbReference type="PANTHER" id="PTHR10740:SF15">
    <property type="entry name" value="EGF-LIKE DOMAIN-CONTAINING PROTEIN"/>
    <property type="match status" value="1"/>
</dbReference>
<keyword evidence="1 3" id="KW-0245">EGF-like domain</keyword>
<dbReference type="OrthoDB" id="6162427at2759"/>
<proteinExistence type="predicted"/>
<feature type="disulfide bond" evidence="3">
    <location>
        <begin position="17"/>
        <end position="34"/>
    </location>
</feature>
<name>A0A3B4DZS1_PYGNA</name>
<organism evidence="6 7">
    <name type="scientific">Pygocentrus nattereri</name>
    <name type="common">Red-bellied piranha</name>
    <dbReference type="NCBI Taxonomy" id="42514"/>
    <lineage>
        <taxon>Eukaryota</taxon>
        <taxon>Metazoa</taxon>
        <taxon>Chordata</taxon>
        <taxon>Craniata</taxon>
        <taxon>Vertebrata</taxon>
        <taxon>Euteleostomi</taxon>
        <taxon>Actinopterygii</taxon>
        <taxon>Neopterygii</taxon>
        <taxon>Teleostei</taxon>
        <taxon>Ostariophysi</taxon>
        <taxon>Characiformes</taxon>
        <taxon>Characoidei</taxon>
        <taxon>Pygocentrus</taxon>
    </lineage>
</organism>
<dbReference type="Ensembl" id="ENSPNAT00000034989.2">
    <property type="protein sequence ID" value="ENSPNAP00000028504.1"/>
    <property type="gene ID" value="ENSPNAG00000003050.2"/>
</dbReference>
<feature type="domain" description="EGF-like" evidence="5">
    <location>
        <begin position="5"/>
        <end position="46"/>
    </location>
</feature>
<protein>
    <recommendedName>
        <fullName evidence="5">EGF-like domain-containing protein</fullName>
    </recommendedName>
</protein>
<comment type="caution">
    <text evidence="3">Lacks conserved residue(s) required for the propagation of feature annotation.</text>
</comment>
<reference evidence="6" key="2">
    <citation type="submission" date="2025-08" db="UniProtKB">
        <authorList>
            <consortium name="Ensembl"/>
        </authorList>
    </citation>
    <scope>IDENTIFICATION</scope>
</reference>
<dbReference type="STRING" id="42514.ENSPNAP00000028504"/>
<feature type="transmembrane region" description="Helical" evidence="4">
    <location>
        <begin position="62"/>
        <end position="85"/>
    </location>
</feature>
<keyword evidence="7" id="KW-1185">Reference proteome</keyword>
<dbReference type="PANTHER" id="PTHR10740">
    <property type="entry name" value="TRANSFORMING GROWTH FACTOR ALPHA"/>
    <property type="match status" value="1"/>
</dbReference>
<dbReference type="PROSITE" id="PS50026">
    <property type="entry name" value="EGF_3"/>
    <property type="match status" value="1"/>
</dbReference>
<keyword evidence="2 3" id="KW-1015">Disulfide bond</keyword>
<dbReference type="SMART" id="SM00181">
    <property type="entry name" value="EGF"/>
    <property type="match status" value="1"/>
</dbReference>
<dbReference type="GeneID" id="108433626"/>
<keyword evidence="4" id="KW-1133">Transmembrane helix</keyword>
<dbReference type="Proteomes" id="UP001501920">
    <property type="component" value="Chromosome 11"/>
</dbReference>
<evidence type="ECO:0000313" key="6">
    <source>
        <dbReference type="Ensembl" id="ENSPNAP00000028504.1"/>
    </source>
</evidence>
<dbReference type="PROSITE" id="PS00022">
    <property type="entry name" value="EGF_1"/>
    <property type="match status" value="1"/>
</dbReference>
<dbReference type="Gene3D" id="2.10.25.10">
    <property type="entry name" value="Laminin"/>
    <property type="match status" value="1"/>
</dbReference>
<dbReference type="GO" id="GO:0005154">
    <property type="term" value="F:epidermal growth factor receptor binding"/>
    <property type="evidence" value="ECO:0007669"/>
    <property type="project" value="TreeGrafter"/>
</dbReference>
<reference evidence="6 7" key="1">
    <citation type="submission" date="2020-10" db="EMBL/GenBank/DDBJ databases">
        <title>Pygocentrus nattereri (red-bellied piranha) genome, fPygNat1, primary haplotype.</title>
        <authorList>
            <person name="Myers G."/>
            <person name="Meyer A."/>
            <person name="Karagic N."/>
            <person name="Pippel M."/>
            <person name="Winkler S."/>
            <person name="Tracey A."/>
            <person name="Wood J."/>
            <person name="Formenti G."/>
            <person name="Howe K."/>
            <person name="Fedrigo O."/>
            <person name="Jarvis E.D."/>
        </authorList>
    </citation>
    <scope>NUCLEOTIDE SEQUENCE [LARGE SCALE GENOMIC DNA]</scope>
</reference>
<dbReference type="InterPro" id="IPR000742">
    <property type="entry name" value="EGF"/>
</dbReference>
<dbReference type="Pfam" id="PF00008">
    <property type="entry name" value="EGF"/>
    <property type="match status" value="1"/>
</dbReference>
<dbReference type="AlphaFoldDB" id="A0A3B4DZS1"/>
<reference evidence="6" key="3">
    <citation type="submission" date="2025-09" db="UniProtKB">
        <authorList>
            <consortium name="Ensembl"/>
        </authorList>
    </citation>
    <scope>IDENTIFICATION</scope>
</reference>
<dbReference type="GeneTree" id="ENSGT00940000175594"/>
<dbReference type="GO" id="GO:0005615">
    <property type="term" value="C:extracellular space"/>
    <property type="evidence" value="ECO:0007669"/>
    <property type="project" value="TreeGrafter"/>
</dbReference>
<dbReference type="OMA" id="EDATYCM"/>
<evidence type="ECO:0000256" key="1">
    <source>
        <dbReference type="ARBA" id="ARBA00022536"/>
    </source>
</evidence>
<evidence type="ECO:0000256" key="3">
    <source>
        <dbReference type="PROSITE-ProRule" id="PRU00076"/>
    </source>
</evidence>
<evidence type="ECO:0000313" key="7">
    <source>
        <dbReference type="Proteomes" id="UP001501920"/>
    </source>
</evidence>
<keyword evidence="4" id="KW-0472">Membrane</keyword>
<evidence type="ECO:0000256" key="2">
    <source>
        <dbReference type="ARBA" id="ARBA00023157"/>
    </source>
</evidence>
<dbReference type="GO" id="GO:0008083">
    <property type="term" value="F:growth factor activity"/>
    <property type="evidence" value="ECO:0007669"/>
    <property type="project" value="TreeGrafter"/>
</dbReference>
<feature type="disulfide bond" evidence="3">
    <location>
        <begin position="36"/>
        <end position="45"/>
    </location>
</feature>
<dbReference type="RefSeq" id="XP_037398885.1">
    <property type="nucleotide sequence ID" value="XM_037542988.1"/>
</dbReference>